<reference evidence="7 8" key="1">
    <citation type="submission" date="2014-06" db="EMBL/GenBank/DDBJ databases">
        <authorList>
            <person name="Teng J.L."/>
            <person name="Huang Y."/>
            <person name="Tse H."/>
            <person name="Lau S.K."/>
            <person name="Woo P.C."/>
        </authorList>
    </citation>
    <scope>NUCLEOTIDE SEQUENCE [LARGE SCALE GENOMIC DNA]</scope>
    <source>
        <strain evidence="7 8">HKU4</strain>
    </source>
</reference>
<dbReference type="HAMAP" id="MF_00636">
    <property type="entry name" value="RapZ_like"/>
    <property type="match status" value="1"/>
</dbReference>
<dbReference type="Gene3D" id="3.40.50.300">
    <property type="entry name" value="P-loop containing nucleotide triphosphate hydrolases"/>
    <property type="match status" value="1"/>
</dbReference>
<feature type="domain" description="RapZ C-terminal" evidence="6">
    <location>
        <begin position="169"/>
        <end position="286"/>
    </location>
</feature>
<dbReference type="Pfam" id="PF22740">
    <property type="entry name" value="PapZ_C"/>
    <property type="match status" value="1"/>
</dbReference>
<dbReference type="PANTHER" id="PTHR30448:SF0">
    <property type="entry name" value="RNASE ADAPTER PROTEIN RAPZ"/>
    <property type="match status" value="1"/>
</dbReference>
<dbReference type="GO" id="GO:0005525">
    <property type="term" value="F:GTP binding"/>
    <property type="evidence" value="ECO:0007669"/>
    <property type="project" value="UniProtKB-UniRule"/>
</dbReference>
<evidence type="ECO:0000256" key="3">
    <source>
        <dbReference type="ARBA" id="ARBA00023134"/>
    </source>
</evidence>
<evidence type="ECO:0000256" key="2">
    <source>
        <dbReference type="ARBA" id="ARBA00022840"/>
    </source>
</evidence>
<evidence type="ECO:0000313" key="7">
    <source>
        <dbReference type="EMBL" id="KGM38124.1"/>
    </source>
</evidence>
<keyword evidence="7" id="KW-0418">Kinase</keyword>
<organism evidence="7 8">
    <name type="scientific">Streptococcus sinensis</name>
    <dbReference type="NCBI Taxonomy" id="176090"/>
    <lineage>
        <taxon>Bacteria</taxon>
        <taxon>Bacillati</taxon>
        <taxon>Bacillota</taxon>
        <taxon>Bacilli</taxon>
        <taxon>Lactobacillales</taxon>
        <taxon>Streptococcaceae</taxon>
        <taxon>Streptococcus</taxon>
    </lineage>
</organism>
<dbReference type="NCBIfam" id="NF003828">
    <property type="entry name" value="PRK05416.1"/>
    <property type="match status" value="1"/>
</dbReference>
<dbReference type="Proteomes" id="UP000030019">
    <property type="component" value="Unassembled WGS sequence"/>
</dbReference>
<dbReference type="Pfam" id="PF03668">
    <property type="entry name" value="RapZ-like_N"/>
    <property type="match status" value="1"/>
</dbReference>
<evidence type="ECO:0000256" key="4">
    <source>
        <dbReference type="HAMAP-Rule" id="MF_00636"/>
    </source>
</evidence>
<keyword evidence="2 4" id="KW-0067">ATP-binding</keyword>
<keyword evidence="7" id="KW-0808">Transferase</keyword>
<evidence type="ECO:0000259" key="6">
    <source>
        <dbReference type="Pfam" id="PF22740"/>
    </source>
</evidence>
<dbReference type="PANTHER" id="PTHR30448">
    <property type="entry name" value="RNASE ADAPTER PROTEIN RAPZ"/>
    <property type="match status" value="1"/>
</dbReference>
<dbReference type="GO" id="GO:0005524">
    <property type="term" value="F:ATP binding"/>
    <property type="evidence" value="ECO:0007669"/>
    <property type="project" value="UniProtKB-UniRule"/>
</dbReference>
<gene>
    <name evidence="7" type="ORF">SSIN_0067</name>
</gene>
<keyword evidence="1 4" id="KW-0547">Nucleotide-binding</keyword>
<name>A0A0A0DJ00_9STRE</name>
<dbReference type="InterPro" id="IPR053931">
    <property type="entry name" value="RapZ_C"/>
</dbReference>
<dbReference type="InterPro" id="IPR027417">
    <property type="entry name" value="P-loop_NTPase"/>
</dbReference>
<feature type="binding site" evidence="4">
    <location>
        <begin position="13"/>
        <end position="20"/>
    </location>
    <ligand>
        <name>ATP</name>
        <dbReference type="ChEBI" id="CHEBI:30616"/>
    </ligand>
</feature>
<protein>
    <submittedName>
        <fullName evidence="7">Putative P-loop-containing kinase</fullName>
    </submittedName>
</protein>
<dbReference type="PATRIC" id="fig|176090.4.peg.67"/>
<dbReference type="RefSeq" id="WP_037614450.1">
    <property type="nucleotide sequence ID" value="NZ_JPEN01000012.1"/>
</dbReference>
<dbReference type="EMBL" id="JPEN01000012">
    <property type="protein sequence ID" value="KGM38124.1"/>
    <property type="molecule type" value="Genomic_DNA"/>
</dbReference>
<dbReference type="InterPro" id="IPR053930">
    <property type="entry name" value="RapZ-like_N"/>
</dbReference>
<dbReference type="GO" id="GO:0016301">
    <property type="term" value="F:kinase activity"/>
    <property type="evidence" value="ECO:0007669"/>
    <property type="project" value="UniProtKB-KW"/>
</dbReference>
<keyword evidence="3 4" id="KW-0342">GTP-binding</keyword>
<dbReference type="InterPro" id="IPR005337">
    <property type="entry name" value="RapZ-like"/>
</dbReference>
<evidence type="ECO:0000313" key="8">
    <source>
        <dbReference type="Proteomes" id="UP000030019"/>
    </source>
</evidence>
<evidence type="ECO:0000259" key="5">
    <source>
        <dbReference type="Pfam" id="PF03668"/>
    </source>
</evidence>
<keyword evidence="8" id="KW-1185">Reference proteome</keyword>
<dbReference type="eggNOG" id="COG1660">
    <property type="taxonomic scope" value="Bacteria"/>
</dbReference>
<dbReference type="SUPFAM" id="SSF52540">
    <property type="entry name" value="P-loop containing nucleoside triphosphate hydrolases"/>
    <property type="match status" value="1"/>
</dbReference>
<dbReference type="PIRSF" id="PIRSF005052">
    <property type="entry name" value="P-loopkin"/>
    <property type="match status" value="1"/>
</dbReference>
<feature type="binding site" evidence="4">
    <location>
        <begin position="63"/>
        <end position="66"/>
    </location>
    <ligand>
        <name>GTP</name>
        <dbReference type="ChEBI" id="CHEBI:37565"/>
    </ligand>
</feature>
<dbReference type="AlphaFoldDB" id="A0A0A0DJ00"/>
<feature type="domain" description="RapZ-like N-terminal" evidence="5">
    <location>
        <begin position="6"/>
        <end position="161"/>
    </location>
</feature>
<comment type="caution">
    <text evidence="7">The sequence shown here is derived from an EMBL/GenBank/DDBJ whole genome shotgun (WGS) entry which is preliminary data.</text>
</comment>
<accession>A0A0A0DJ00</accession>
<proteinExistence type="inferred from homology"/>
<sequence length="296" mass="33792">MTEHKIQLVIVTGMSGAGKTVAIQSFEDLGYFTIDNMPPTLVPKFLQLVEGTTDNDKLALVVDMRSRSFFLQIQNVLDDLEQNENIDFKILFLDAADKELVARYKETRRSHPLAADGRILDGIKLERELLAPLKNLSQNVVDTTDLTPRELRKTISEQFSNQDEMHSFRIEVMSFGFKYGLPLDADLVFDVRFLPNPYYKPELRNQTGLDKDVFNYVMNHAESEEFYQHLLGLIEPILPGYRKEGKSVLTIAVGCTGGQHRSVAFAQRLADDLAKNWLVNASHRDKNRRKETVNRS</sequence>
<dbReference type="STRING" id="176090.SSIN_0067"/>
<evidence type="ECO:0000256" key="1">
    <source>
        <dbReference type="ARBA" id="ARBA00022741"/>
    </source>
</evidence>